<dbReference type="GO" id="GO:0016209">
    <property type="term" value="F:antioxidant activity"/>
    <property type="evidence" value="ECO:0007669"/>
    <property type="project" value="InterPro"/>
</dbReference>
<feature type="domain" description="Thioredoxin" evidence="3">
    <location>
        <begin position="34"/>
        <end position="167"/>
    </location>
</feature>
<evidence type="ECO:0000256" key="2">
    <source>
        <dbReference type="SAM" id="SignalP"/>
    </source>
</evidence>
<dbReference type="PANTHER" id="PTHR42852:SF17">
    <property type="entry name" value="THIOREDOXIN-LIKE PROTEIN HI_1115"/>
    <property type="match status" value="1"/>
</dbReference>
<protein>
    <submittedName>
        <fullName evidence="4">Thiol:disulfide oxidoreductase related to ResA</fullName>
    </submittedName>
</protein>
<accession>A0A410P2L7</accession>
<dbReference type="EMBL" id="CP019384">
    <property type="protein sequence ID" value="QAT16328.1"/>
    <property type="molecule type" value="Genomic_DNA"/>
</dbReference>
<feature type="chain" id="PRO_5019546336" evidence="2">
    <location>
        <begin position="29"/>
        <end position="167"/>
    </location>
</feature>
<dbReference type="InterPro" id="IPR036249">
    <property type="entry name" value="Thioredoxin-like_sf"/>
</dbReference>
<dbReference type="InterPro" id="IPR000866">
    <property type="entry name" value="AhpC/TSA"/>
</dbReference>
<dbReference type="KEGG" id="vai:BU251_00515"/>
<dbReference type="RefSeq" id="WP_164908788.1">
    <property type="nucleotide sequence ID" value="NZ_CP019384.1"/>
</dbReference>
<feature type="signal peptide" evidence="2">
    <location>
        <begin position="1"/>
        <end position="28"/>
    </location>
</feature>
<proteinExistence type="predicted"/>
<name>A0A410P2L7_VELA1</name>
<evidence type="ECO:0000313" key="5">
    <source>
        <dbReference type="Proteomes" id="UP000287243"/>
    </source>
</evidence>
<keyword evidence="1" id="KW-0676">Redox-active center</keyword>
<gene>
    <name evidence="4" type="ORF">BU251_00515</name>
</gene>
<evidence type="ECO:0000256" key="1">
    <source>
        <dbReference type="ARBA" id="ARBA00023284"/>
    </source>
</evidence>
<dbReference type="Gene3D" id="3.40.30.10">
    <property type="entry name" value="Glutaredoxin"/>
    <property type="match status" value="1"/>
</dbReference>
<evidence type="ECO:0000259" key="3">
    <source>
        <dbReference type="PROSITE" id="PS51352"/>
    </source>
</evidence>
<evidence type="ECO:0000313" key="4">
    <source>
        <dbReference type="EMBL" id="QAT16328.1"/>
    </source>
</evidence>
<dbReference type="GO" id="GO:0016491">
    <property type="term" value="F:oxidoreductase activity"/>
    <property type="evidence" value="ECO:0007669"/>
    <property type="project" value="InterPro"/>
</dbReference>
<dbReference type="InterPro" id="IPR050553">
    <property type="entry name" value="Thioredoxin_ResA/DsbE_sf"/>
</dbReference>
<dbReference type="PANTHER" id="PTHR42852">
    <property type="entry name" value="THIOL:DISULFIDE INTERCHANGE PROTEIN DSBE"/>
    <property type="match status" value="1"/>
</dbReference>
<keyword evidence="5" id="KW-1185">Reference proteome</keyword>
<dbReference type="SUPFAM" id="SSF52833">
    <property type="entry name" value="Thioredoxin-like"/>
    <property type="match status" value="1"/>
</dbReference>
<dbReference type="Proteomes" id="UP000287243">
    <property type="component" value="Chromosome"/>
</dbReference>
<organism evidence="4 5">
    <name type="scientific">Velamenicoccus archaeovorus</name>
    <dbReference type="NCBI Taxonomy" id="1930593"/>
    <lineage>
        <taxon>Bacteria</taxon>
        <taxon>Pseudomonadati</taxon>
        <taxon>Candidatus Omnitrophota</taxon>
        <taxon>Candidatus Velamenicoccus</taxon>
    </lineage>
</organism>
<dbReference type="PROSITE" id="PS00194">
    <property type="entry name" value="THIOREDOXIN_1"/>
    <property type="match status" value="1"/>
</dbReference>
<sequence length="167" mass="18648">MRLRMVRCFIFVWILTVFSCVHNVSASASVRRTQLVGSIAPDFTLETTADTKVALRDLHGHGVILFFFTTWCPYCREKLPLLAGERRKMEEGKIKLLLVDAGESKAKVKAFIEKQQLPFAVLLDSNTLVAESYGVVGVPTFVLISSDGDVVWTGNELPGNYRKLLGR</sequence>
<dbReference type="Pfam" id="PF00578">
    <property type="entry name" value="AhpC-TSA"/>
    <property type="match status" value="1"/>
</dbReference>
<dbReference type="CDD" id="cd02966">
    <property type="entry name" value="TlpA_like_family"/>
    <property type="match status" value="1"/>
</dbReference>
<dbReference type="PROSITE" id="PS51352">
    <property type="entry name" value="THIOREDOXIN_2"/>
    <property type="match status" value="1"/>
</dbReference>
<reference evidence="4 5" key="1">
    <citation type="submission" date="2017-01" db="EMBL/GenBank/DDBJ databases">
        <title>First insights into the biology of 'candidatus Vampirococcus archaeovorus'.</title>
        <authorList>
            <person name="Kizina J."/>
            <person name="Jordan S."/>
            <person name="Stueber K."/>
            <person name="Reinhardt R."/>
            <person name="Harder J."/>
        </authorList>
    </citation>
    <scope>NUCLEOTIDE SEQUENCE [LARGE SCALE GENOMIC DNA]</scope>
    <source>
        <strain evidence="4 5">LiM</strain>
    </source>
</reference>
<dbReference type="PROSITE" id="PS51257">
    <property type="entry name" value="PROKAR_LIPOPROTEIN"/>
    <property type="match status" value="1"/>
</dbReference>
<dbReference type="InterPro" id="IPR017937">
    <property type="entry name" value="Thioredoxin_CS"/>
</dbReference>
<keyword evidence="2" id="KW-0732">Signal</keyword>
<dbReference type="InterPro" id="IPR013766">
    <property type="entry name" value="Thioredoxin_domain"/>
</dbReference>
<dbReference type="AlphaFoldDB" id="A0A410P2L7"/>